<feature type="non-terminal residue" evidence="1">
    <location>
        <position position="1"/>
    </location>
</feature>
<dbReference type="EMBL" id="CP111027">
    <property type="protein sequence ID" value="WAR28956.1"/>
    <property type="molecule type" value="Genomic_DNA"/>
</dbReference>
<accession>A0ABY7G7B9</accession>
<proteinExistence type="predicted"/>
<evidence type="ECO:0000313" key="1">
    <source>
        <dbReference type="EMBL" id="WAR28956.1"/>
    </source>
</evidence>
<organism evidence="1 2">
    <name type="scientific">Mya arenaria</name>
    <name type="common">Soft-shell clam</name>
    <dbReference type="NCBI Taxonomy" id="6604"/>
    <lineage>
        <taxon>Eukaryota</taxon>
        <taxon>Metazoa</taxon>
        <taxon>Spiralia</taxon>
        <taxon>Lophotrochozoa</taxon>
        <taxon>Mollusca</taxon>
        <taxon>Bivalvia</taxon>
        <taxon>Autobranchia</taxon>
        <taxon>Heteroconchia</taxon>
        <taxon>Euheterodonta</taxon>
        <taxon>Imparidentia</taxon>
        <taxon>Neoheterodontei</taxon>
        <taxon>Myida</taxon>
        <taxon>Myoidea</taxon>
        <taxon>Myidae</taxon>
        <taxon>Mya</taxon>
    </lineage>
</organism>
<keyword evidence="2" id="KW-1185">Reference proteome</keyword>
<name>A0ABY7G7B9_MYAAR</name>
<reference evidence="1" key="1">
    <citation type="submission" date="2022-11" db="EMBL/GenBank/DDBJ databases">
        <title>Centuries of genome instability and evolution in soft-shell clam transmissible cancer (bioRxiv).</title>
        <authorList>
            <person name="Hart S.F.M."/>
            <person name="Yonemitsu M.A."/>
            <person name="Giersch R.M."/>
            <person name="Beal B.F."/>
            <person name="Arriagada G."/>
            <person name="Davis B.W."/>
            <person name="Ostrander E.A."/>
            <person name="Goff S.P."/>
            <person name="Metzger M.J."/>
        </authorList>
    </citation>
    <scope>NUCLEOTIDE SEQUENCE</scope>
    <source>
        <strain evidence="1">MELC-2E11</strain>
        <tissue evidence="1">Siphon/mantle</tissue>
    </source>
</reference>
<dbReference type="Proteomes" id="UP001164746">
    <property type="component" value="Chromosome 16"/>
</dbReference>
<gene>
    <name evidence="1" type="ORF">MAR_002524</name>
</gene>
<feature type="non-terminal residue" evidence="1">
    <location>
        <position position="159"/>
    </location>
</feature>
<protein>
    <submittedName>
        <fullName evidence="1">Uncharacterized protein</fullName>
    </submittedName>
</protein>
<evidence type="ECO:0000313" key="2">
    <source>
        <dbReference type="Proteomes" id="UP001164746"/>
    </source>
</evidence>
<sequence>VLRSGKQQIEYEFLNALQTEGGEGIQFAKEVKQSSVSSEKMKAFEELQRERTQYHISEDRLPNVCFHSFEFDLVNDHFFSRLLFSYKEHSDIEESNAKSSLFFETFRKCQKPIFDELKCICDANDIFLDEKKLPDNSTITDVIIDEPSTPSSLQSIGKC</sequence>